<dbReference type="InterPro" id="IPR003594">
    <property type="entry name" value="HATPase_dom"/>
</dbReference>
<dbReference type="PANTHER" id="PTHR43102">
    <property type="entry name" value="SLR1143 PROTEIN"/>
    <property type="match status" value="1"/>
</dbReference>
<evidence type="ECO:0000259" key="9">
    <source>
        <dbReference type="SMART" id="SM00911"/>
    </source>
</evidence>
<evidence type="ECO:0000256" key="1">
    <source>
        <dbReference type="ARBA" id="ARBA00000085"/>
    </source>
</evidence>
<keyword evidence="7" id="KW-0067">ATP-binding</keyword>
<dbReference type="EMBL" id="JBHUMP010000007">
    <property type="protein sequence ID" value="MFD2739901.1"/>
    <property type="molecule type" value="Genomic_DNA"/>
</dbReference>
<evidence type="ECO:0000313" key="11">
    <source>
        <dbReference type="Proteomes" id="UP001597474"/>
    </source>
</evidence>
<evidence type="ECO:0000256" key="7">
    <source>
        <dbReference type="ARBA" id="ARBA00022840"/>
    </source>
</evidence>
<dbReference type="Gene3D" id="3.30.450.40">
    <property type="match status" value="1"/>
</dbReference>
<dbReference type="InterPro" id="IPR003018">
    <property type="entry name" value="GAF"/>
</dbReference>
<sequence>MLAPKHPDEDERLRTLRSYDVLDSGAEVNFDDIVALASKICEVPVSLISLVDDDRQWFKARVGFEPHETPLDQSVCSHAILEDSLFEISDMSADPRTSDNTLHTGDPHVEFYAGARLIAPNGMPIGTLCVLDTKPRKLTEFQREALRTLSKQVVTELELRKRIKHEEQLRGEMDHRVSNSLQTISSLLRMSARRVSDDVALEVLELLERRISAVASLHGELMSRGGKGSVRADSYLRRVAAFLQDICPPHVRISCNSVDAEIRVSMASALGMIASEFAANSIKYAFPDNRAGRISIRLSKIGEGRFAFCCEDDGVGREPDVTRKDARGSGLGVALMSSAAAQLNSALNHEVTETGTALSVAFTVPPL</sequence>
<dbReference type="SMART" id="SM00065">
    <property type="entry name" value="GAF"/>
    <property type="match status" value="1"/>
</dbReference>
<feature type="domain" description="Signal transduction histidine kinase HWE region" evidence="9">
    <location>
        <begin position="172"/>
        <end position="259"/>
    </location>
</feature>
<keyword evidence="11" id="KW-1185">Reference proteome</keyword>
<dbReference type="Pfam" id="PF02518">
    <property type="entry name" value="HATPase_c"/>
    <property type="match status" value="1"/>
</dbReference>
<comment type="caution">
    <text evidence="10">The sequence shown here is derived from an EMBL/GenBank/DDBJ whole genome shotgun (WGS) entry which is preliminary data.</text>
</comment>
<keyword evidence="3" id="KW-0597">Phosphoprotein</keyword>
<keyword evidence="5" id="KW-0547">Nucleotide-binding</keyword>
<comment type="catalytic activity">
    <reaction evidence="1">
        <text>ATP + protein L-histidine = ADP + protein N-phospho-L-histidine.</text>
        <dbReference type="EC" id="2.7.13.3"/>
    </reaction>
</comment>
<dbReference type="Gene3D" id="3.30.565.10">
    <property type="entry name" value="Histidine kinase-like ATPase, C-terminal domain"/>
    <property type="match status" value="1"/>
</dbReference>
<evidence type="ECO:0000256" key="6">
    <source>
        <dbReference type="ARBA" id="ARBA00022777"/>
    </source>
</evidence>
<gene>
    <name evidence="10" type="ORF">ACFSUD_10000</name>
</gene>
<evidence type="ECO:0000256" key="2">
    <source>
        <dbReference type="ARBA" id="ARBA00012438"/>
    </source>
</evidence>
<dbReference type="SMART" id="SM00911">
    <property type="entry name" value="HWE_HK"/>
    <property type="match status" value="1"/>
</dbReference>
<dbReference type="SUPFAM" id="SSF55874">
    <property type="entry name" value="ATPase domain of HSP90 chaperone/DNA topoisomerase II/histidine kinase"/>
    <property type="match status" value="1"/>
</dbReference>
<name>A0ABW5U3W9_9RHOB</name>
<evidence type="ECO:0000256" key="4">
    <source>
        <dbReference type="ARBA" id="ARBA00022679"/>
    </source>
</evidence>
<dbReference type="EC" id="2.7.13.3" evidence="2"/>
<dbReference type="InterPro" id="IPR036890">
    <property type="entry name" value="HATPase_C_sf"/>
</dbReference>
<evidence type="ECO:0000313" key="10">
    <source>
        <dbReference type="EMBL" id="MFD2739901.1"/>
    </source>
</evidence>
<keyword evidence="4" id="KW-0808">Transferase</keyword>
<evidence type="ECO:0000259" key="8">
    <source>
        <dbReference type="SMART" id="SM00065"/>
    </source>
</evidence>
<dbReference type="Pfam" id="PF07568">
    <property type="entry name" value="HisKA_2"/>
    <property type="match status" value="1"/>
</dbReference>
<protein>
    <recommendedName>
        <fullName evidence="2">histidine kinase</fullName>
        <ecNumber evidence="2">2.7.13.3</ecNumber>
    </recommendedName>
</protein>
<dbReference type="InterPro" id="IPR029016">
    <property type="entry name" value="GAF-like_dom_sf"/>
</dbReference>
<organism evidence="10 11">
    <name type="scientific">Sulfitobacter aestuarii</name>
    <dbReference type="NCBI Taxonomy" id="2161676"/>
    <lineage>
        <taxon>Bacteria</taxon>
        <taxon>Pseudomonadati</taxon>
        <taxon>Pseudomonadota</taxon>
        <taxon>Alphaproteobacteria</taxon>
        <taxon>Rhodobacterales</taxon>
        <taxon>Roseobacteraceae</taxon>
        <taxon>Sulfitobacter</taxon>
    </lineage>
</organism>
<dbReference type="GO" id="GO:0016301">
    <property type="term" value="F:kinase activity"/>
    <property type="evidence" value="ECO:0007669"/>
    <property type="project" value="UniProtKB-KW"/>
</dbReference>
<dbReference type="SUPFAM" id="SSF55781">
    <property type="entry name" value="GAF domain-like"/>
    <property type="match status" value="1"/>
</dbReference>
<evidence type="ECO:0000256" key="5">
    <source>
        <dbReference type="ARBA" id="ARBA00022741"/>
    </source>
</evidence>
<dbReference type="InterPro" id="IPR011102">
    <property type="entry name" value="Sig_transdc_His_kinase_HWE"/>
</dbReference>
<dbReference type="PANTHER" id="PTHR43102:SF2">
    <property type="entry name" value="GAF DOMAIN-CONTAINING PROTEIN"/>
    <property type="match status" value="1"/>
</dbReference>
<accession>A0ABW5U3W9</accession>
<dbReference type="RefSeq" id="WP_386373949.1">
    <property type="nucleotide sequence ID" value="NZ_JBHUMP010000007.1"/>
</dbReference>
<reference evidence="11" key="1">
    <citation type="journal article" date="2019" name="Int. J. Syst. Evol. Microbiol.">
        <title>The Global Catalogue of Microorganisms (GCM) 10K type strain sequencing project: providing services to taxonomists for standard genome sequencing and annotation.</title>
        <authorList>
            <consortium name="The Broad Institute Genomics Platform"/>
            <consortium name="The Broad Institute Genome Sequencing Center for Infectious Disease"/>
            <person name="Wu L."/>
            <person name="Ma J."/>
        </authorList>
    </citation>
    <scope>NUCLEOTIDE SEQUENCE [LARGE SCALE GENOMIC DNA]</scope>
    <source>
        <strain evidence="11">TISTR 2562</strain>
    </source>
</reference>
<keyword evidence="6 10" id="KW-0418">Kinase</keyword>
<dbReference type="Pfam" id="PF01590">
    <property type="entry name" value="GAF"/>
    <property type="match status" value="1"/>
</dbReference>
<feature type="domain" description="GAF" evidence="8">
    <location>
        <begin position="25"/>
        <end position="167"/>
    </location>
</feature>
<dbReference type="InterPro" id="IPR011495">
    <property type="entry name" value="Sig_transdc_His_kin_sub2_dim/P"/>
</dbReference>
<dbReference type="Proteomes" id="UP001597474">
    <property type="component" value="Unassembled WGS sequence"/>
</dbReference>
<evidence type="ECO:0000256" key="3">
    <source>
        <dbReference type="ARBA" id="ARBA00022553"/>
    </source>
</evidence>
<proteinExistence type="predicted"/>